<evidence type="ECO:0008006" key="4">
    <source>
        <dbReference type="Google" id="ProtNLM"/>
    </source>
</evidence>
<keyword evidence="1" id="KW-0812">Transmembrane</keyword>
<dbReference type="InterPro" id="IPR029058">
    <property type="entry name" value="AB_hydrolase_fold"/>
</dbReference>
<keyword evidence="1" id="KW-1133">Transmembrane helix</keyword>
<dbReference type="eggNOG" id="COG4287">
    <property type="taxonomic scope" value="Bacteria"/>
</dbReference>
<dbReference type="InterPro" id="IPR009199">
    <property type="entry name" value="PhoPQ-act_pathogen-rel_PqaA"/>
</dbReference>
<sequence length="520" mass="59653">MTVRPNRTLIKQLILSARSWLLVLSVFSCSFFLCSLTVFANNHLKEPQSHCSDEHLKQHPQHILSCYLQKPDNNYHWRATETSGKTVSVADQKQEVITHSIEMTSQRWPVGLKHPVDHPLWRHRITIYQPKKVIHDQALLFINGGQLYSNKNEPLTAKQSPNDDLDFAYIAALSQSIVVDLKDVPNQYLQFKDHQPVKEDALVAYTWEEFLKNPEANAFMPLRLPMVKASQRAMDAVQAFMKGQNIKINQFVLSGMSKRGWAAWLTAAMDSRVIALAPMVADVLNLQAAMDHHYKSYGGWAPAVKDYKNVLSQLHSKPLTRLMQVVDPVHYVQNLRLPKYIISAANDDFFLPDASRYFYDDLKGDKWLRTVPNVRHYLARMENKLITESLASFYGLIIEQRPIPAVHWELQGNILKVTSSVPPESVRLWSAVNQNTRDFRLTPDNPSVKPFTAKYLTIKCNPICRTKASIANPSNGWKASFIEMKFANRPYKDFVVTTQVFITPDTYPSRSRFQDKKKSD</sequence>
<gene>
    <name evidence="2" type="ORF">GZ77_18535</name>
</gene>
<keyword evidence="3" id="KW-1185">Reference proteome</keyword>
<dbReference type="PANTHER" id="PTHR31497">
    <property type="entry name" value="AUTOCRINE PROLIFERATION REPRESSOR PROTEIN A"/>
    <property type="match status" value="1"/>
</dbReference>
<dbReference type="Proteomes" id="UP000028006">
    <property type="component" value="Unassembled WGS sequence"/>
</dbReference>
<name>A0A081N241_9GAMM</name>
<dbReference type="Pfam" id="PF10142">
    <property type="entry name" value="PhoPQ_related"/>
    <property type="match status" value="1"/>
</dbReference>
<feature type="transmembrane region" description="Helical" evidence="1">
    <location>
        <begin position="20"/>
        <end position="40"/>
    </location>
</feature>
<dbReference type="Gene3D" id="3.40.50.1820">
    <property type="entry name" value="alpha/beta hydrolase"/>
    <property type="match status" value="1"/>
</dbReference>
<keyword evidence="1" id="KW-0472">Membrane</keyword>
<evidence type="ECO:0000313" key="2">
    <source>
        <dbReference type="EMBL" id="KEQ12514.1"/>
    </source>
</evidence>
<dbReference type="PANTHER" id="PTHR31497:SF0">
    <property type="entry name" value="AUTOCRINE PROLIFERATION REPRESSOR PROTEIN A"/>
    <property type="match status" value="1"/>
</dbReference>
<dbReference type="SUPFAM" id="SSF53474">
    <property type="entry name" value="alpha/beta-Hydrolases"/>
    <property type="match status" value="1"/>
</dbReference>
<dbReference type="PIRSF" id="PIRSF014728">
    <property type="entry name" value="PqaA"/>
    <property type="match status" value="1"/>
</dbReference>
<proteinExistence type="predicted"/>
<accession>A0A081N241</accession>
<evidence type="ECO:0000313" key="3">
    <source>
        <dbReference type="Proteomes" id="UP000028006"/>
    </source>
</evidence>
<evidence type="ECO:0000256" key="1">
    <source>
        <dbReference type="SAM" id="Phobius"/>
    </source>
</evidence>
<comment type="caution">
    <text evidence="2">The sequence shown here is derived from an EMBL/GenBank/DDBJ whole genome shotgun (WGS) entry which is preliminary data.</text>
</comment>
<dbReference type="RefSeq" id="WP_034877877.1">
    <property type="nucleotide sequence ID" value="NZ_JOKG01000004.1"/>
</dbReference>
<reference evidence="2 3" key="1">
    <citation type="submission" date="2014-06" db="EMBL/GenBank/DDBJ databases">
        <title>Whole Genome Sequences of Three Symbiotic Endozoicomonas Bacteria.</title>
        <authorList>
            <person name="Neave M.J."/>
            <person name="Apprill A."/>
            <person name="Voolstra C.R."/>
        </authorList>
    </citation>
    <scope>NUCLEOTIDE SEQUENCE [LARGE SCALE GENOMIC DNA]</scope>
    <source>
        <strain evidence="2 3">LMG 24815</strain>
    </source>
</reference>
<dbReference type="AlphaFoldDB" id="A0A081N241"/>
<protein>
    <recommendedName>
        <fullName evidence="4">PhoPQ-regulated protein</fullName>
    </recommendedName>
</protein>
<organism evidence="2 3">
    <name type="scientific">Endozoicomonas montiporae</name>
    <dbReference type="NCBI Taxonomy" id="1027273"/>
    <lineage>
        <taxon>Bacteria</taxon>
        <taxon>Pseudomonadati</taxon>
        <taxon>Pseudomonadota</taxon>
        <taxon>Gammaproteobacteria</taxon>
        <taxon>Oceanospirillales</taxon>
        <taxon>Endozoicomonadaceae</taxon>
        <taxon>Endozoicomonas</taxon>
    </lineage>
</organism>
<dbReference type="PROSITE" id="PS51257">
    <property type="entry name" value="PROKAR_LIPOPROTEIN"/>
    <property type="match status" value="1"/>
</dbReference>
<dbReference type="EMBL" id="JOKG01000004">
    <property type="protein sequence ID" value="KEQ12514.1"/>
    <property type="molecule type" value="Genomic_DNA"/>
</dbReference>